<sequence length="167" mass="18047">MADHGGGGDDSTIVLERFQTLQLRLNTSKGRGVFATAPIPSGTTIDVSPVLVLPRAENASHVEKTVLYHYTYNWPTVATQAVVFGLGSLFNHSSRNQNVGWRRDLRRLVIVYTALRDIRVGEELCISYGANLTFADADDDGGGGEGEGEGRGEVDDDVLALGRIEVD</sequence>
<evidence type="ECO:0000256" key="1">
    <source>
        <dbReference type="SAM" id="MobiDB-lite"/>
    </source>
</evidence>
<keyword evidence="4" id="KW-0489">Methyltransferase</keyword>
<dbReference type="OrthoDB" id="3180714at2759"/>
<reference evidence="4" key="1">
    <citation type="submission" date="2020-01" db="EMBL/GenBank/DDBJ databases">
        <authorList>
            <consortium name="DOE Joint Genome Institute"/>
            <person name="Haridas S."/>
            <person name="Albert R."/>
            <person name="Binder M."/>
            <person name="Bloem J."/>
            <person name="Labutti K."/>
            <person name="Salamov A."/>
            <person name="Andreopoulos B."/>
            <person name="Baker S.E."/>
            <person name="Barry K."/>
            <person name="Bills G."/>
            <person name="Bluhm B.H."/>
            <person name="Cannon C."/>
            <person name="Castanera R."/>
            <person name="Culley D.E."/>
            <person name="Daum C."/>
            <person name="Ezra D."/>
            <person name="Gonzalez J.B."/>
            <person name="Henrissat B."/>
            <person name="Kuo A."/>
            <person name="Liang C."/>
            <person name="Lipzen A."/>
            <person name="Lutzoni F."/>
            <person name="Magnuson J."/>
            <person name="Mondo S."/>
            <person name="Nolan M."/>
            <person name="Ohm R."/>
            <person name="Pangilinan J."/>
            <person name="Park H.-J."/>
            <person name="Ramirez L."/>
            <person name="Alfaro M."/>
            <person name="Sun H."/>
            <person name="Tritt A."/>
            <person name="Yoshinaga Y."/>
            <person name="Zwiers L.-H."/>
            <person name="Turgeon B.G."/>
            <person name="Goodwin S.B."/>
            <person name="Spatafora J.W."/>
            <person name="Crous P.W."/>
            <person name="Grigoriev I.V."/>
        </authorList>
    </citation>
    <scope>NUCLEOTIDE SEQUENCE</scope>
    <source>
        <strain evidence="4">CBS 342.82</strain>
    </source>
</reference>
<dbReference type="AlphaFoldDB" id="A0A6J3LY52"/>
<reference evidence="4" key="2">
    <citation type="submission" date="2020-04" db="EMBL/GenBank/DDBJ databases">
        <authorList>
            <consortium name="NCBI Genome Project"/>
        </authorList>
    </citation>
    <scope>NUCLEOTIDE SEQUENCE</scope>
    <source>
        <strain evidence="4">CBS 342.82</strain>
    </source>
</reference>
<dbReference type="GeneID" id="54360438"/>
<dbReference type="Proteomes" id="UP000504637">
    <property type="component" value="Unplaced"/>
</dbReference>
<dbReference type="InterPro" id="IPR001214">
    <property type="entry name" value="SET_dom"/>
</dbReference>
<dbReference type="InterPro" id="IPR053185">
    <property type="entry name" value="SET_domain_protein"/>
</dbReference>
<proteinExistence type="predicted"/>
<dbReference type="PANTHER" id="PTHR47332:SF6">
    <property type="entry name" value="SET DOMAIN-CONTAINING PROTEIN"/>
    <property type="match status" value="1"/>
</dbReference>
<evidence type="ECO:0000313" key="4">
    <source>
        <dbReference type="RefSeq" id="XP_033457255.1"/>
    </source>
</evidence>
<accession>A0A6J3LY52</accession>
<dbReference type="Pfam" id="PF00856">
    <property type="entry name" value="SET"/>
    <property type="match status" value="1"/>
</dbReference>
<dbReference type="PROSITE" id="PS50280">
    <property type="entry name" value="SET"/>
    <property type="match status" value="1"/>
</dbReference>
<gene>
    <name evidence="4" type="ORF">K489DRAFT_361753</name>
</gene>
<dbReference type="Gene3D" id="2.170.270.10">
    <property type="entry name" value="SET domain"/>
    <property type="match status" value="1"/>
</dbReference>
<protein>
    <submittedName>
        <fullName evidence="4">Protein methyltransferase</fullName>
    </submittedName>
</protein>
<keyword evidence="4" id="KW-0808">Transferase</keyword>
<dbReference type="InterPro" id="IPR046341">
    <property type="entry name" value="SET_dom_sf"/>
</dbReference>
<keyword evidence="3" id="KW-1185">Reference proteome</keyword>
<organism evidence="4">
    <name type="scientific">Dissoconium aciculare CBS 342.82</name>
    <dbReference type="NCBI Taxonomy" id="1314786"/>
    <lineage>
        <taxon>Eukaryota</taxon>
        <taxon>Fungi</taxon>
        <taxon>Dikarya</taxon>
        <taxon>Ascomycota</taxon>
        <taxon>Pezizomycotina</taxon>
        <taxon>Dothideomycetes</taxon>
        <taxon>Dothideomycetidae</taxon>
        <taxon>Mycosphaerellales</taxon>
        <taxon>Dissoconiaceae</taxon>
        <taxon>Dissoconium</taxon>
    </lineage>
</organism>
<dbReference type="GO" id="GO:0008168">
    <property type="term" value="F:methyltransferase activity"/>
    <property type="evidence" value="ECO:0007669"/>
    <property type="project" value="UniProtKB-KW"/>
</dbReference>
<dbReference type="CDD" id="cd10540">
    <property type="entry name" value="SET_SpSet7-like"/>
    <property type="match status" value="1"/>
</dbReference>
<evidence type="ECO:0000313" key="3">
    <source>
        <dbReference type="Proteomes" id="UP000504637"/>
    </source>
</evidence>
<dbReference type="RefSeq" id="XP_033457255.1">
    <property type="nucleotide sequence ID" value="XM_033602638.1"/>
</dbReference>
<name>A0A6J3LY52_9PEZI</name>
<dbReference type="SUPFAM" id="SSF82199">
    <property type="entry name" value="SET domain"/>
    <property type="match status" value="1"/>
</dbReference>
<evidence type="ECO:0000259" key="2">
    <source>
        <dbReference type="PROSITE" id="PS50280"/>
    </source>
</evidence>
<dbReference type="GO" id="GO:0032259">
    <property type="term" value="P:methylation"/>
    <property type="evidence" value="ECO:0007669"/>
    <property type="project" value="UniProtKB-KW"/>
</dbReference>
<reference evidence="4" key="3">
    <citation type="submission" date="2025-08" db="UniProtKB">
        <authorList>
            <consortium name="RefSeq"/>
        </authorList>
    </citation>
    <scope>IDENTIFICATION</scope>
    <source>
        <strain evidence="4">CBS 342.82</strain>
    </source>
</reference>
<feature type="region of interest" description="Disordered" evidence="1">
    <location>
        <begin position="137"/>
        <end position="156"/>
    </location>
</feature>
<dbReference type="SMART" id="SM00317">
    <property type="entry name" value="SET"/>
    <property type="match status" value="1"/>
</dbReference>
<dbReference type="PANTHER" id="PTHR47332">
    <property type="entry name" value="SET DOMAIN-CONTAINING PROTEIN 5"/>
    <property type="match status" value="1"/>
</dbReference>
<feature type="domain" description="SET" evidence="2">
    <location>
        <begin position="16"/>
        <end position="129"/>
    </location>
</feature>